<name>A0AA35PVA4_9SAUR</name>
<dbReference type="AlphaFoldDB" id="A0AA35PVA4"/>
<protein>
    <submittedName>
        <fullName evidence="1">Uncharacterized protein</fullName>
    </submittedName>
</protein>
<accession>A0AA35PVA4</accession>
<evidence type="ECO:0000313" key="2">
    <source>
        <dbReference type="Proteomes" id="UP001178461"/>
    </source>
</evidence>
<dbReference type="EMBL" id="OX395145">
    <property type="protein sequence ID" value="CAI5799283.1"/>
    <property type="molecule type" value="Genomic_DNA"/>
</dbReference>
<proteinExistence type="predicted"/>
<reference evidence="1" key="1">
    <citation type="submission" date="2022-12" db="EMBL/GenBank/DDBJ databases">
        <authorList>
            <person name="Alioto T."/>
            <person name="Alioto T."/>
            <person name="Gomez Garrido J."/>
        </authorList>
    </citation>
    <scope>NUCLEOTIDE SEQUENCE</scope>
</reference>
<dbReference type="Proteomes" id="UP001178461">
    <property type="component" value="Chromosome W"/>
</dbReference>
<sequence>MLQMQRRENTLRFRGLPENAEEIIEQKFPKELAAWLELEESEVIPKIEKAFRVKSSVAKVNNWPAVSFNSMDFRNKVLQTSNKMKLNIEGNNIIIHKIIPN</sequence>
<dbReference type="Gene3D" id="3.30.70.1820">
    <property type="entry name" value="L1 transposable element, RRM domain"/>
    <property type="match status" value="1"/>
</dbReference>
<organism evidence="1 2">
    <name type="scientific">Podarcis lilfordi</name>
    <name type="common">Lilford's wall lizard</name>
    <dbReference type="NCBI Taxonomy" id="74358"/>
    <lineage>
        <taxon>Eukaryota</taxon>
        <taxon>Metazoa</taxon>
        <taxon>Chordata</taxon>
        <taxon>Craniata</taxon>
        <taxon>Vertebrata</taxon>
        <taxon>Euteleostomi</taxon>
        <taxon>Lepidosauria</taxon>
        <taxon>Squamata</taxon>
        <taxon>Bifurcata</taxon>
        <taxon>Unidentata</taxon>
        <taxon>Episquamata</taxon>
        <taxon>Laterata</taxon>
        <taxon>Lacertibaenia</taxon>
        <taxon>Lacertidae</taxon>
        <taxon>Podarcis</taxon>
    </lineage>
</organism>
<evidence type="ECO:0000313" key="1">
    <source>
        <dbReference type="EMBL" id="CAI5799283.1"/>
    </source>
</evidence>
<keyword evidence="2" id="KW-1185">Reference proteome</keyword>
<gene>
    <name evidence="1" type="ORF">PODLI_1B010190</name>
</gene>